<dbReference type="OrthoDB" id="550981at2759"/>
<feature type="transmembrane region" description="Helical" evidence="2">
    <location>
        <begin position="400"/>
        <end position="418"/>
    </location>
</feature>
<keyword evidence="2" id="KW-0472">Membrane</keyword>
<feature type="compositionally biased region" description="Low complexity" evidence="1">
    <location>
        <begin position="451"/>
        <end position="462"/>
    </location>
</feature>
<dbReference type="EMBL" id="KK100560">
    <property type="protein sequence ID" value="KIZ05086.1"/>
    <property type="molecule type" value="Genomic_DNA"/>
</dbReference>
<proteinExistence type="predicted"/>
<name>A0A0D2NJQ6_9CHLO</name>
<evidence type="ECO:0000313" key="3">
    <source>
        <dbReference type="EMBL" id="KIZ05086.1"/>
    </source>
</evidence>
<evidence type="ECO:0000313" key="4">
    <source>
        <dbReference type="Proteomes" id="UP000054498"/>
    </source>
</evidence>
<dbReference type="Proteomes" id="UP000054498">
    <property type="component" value="Unassembled WGS sequence"/>
</dbReference>
<evidence type="ECO:0000256" key="1">
    <source>
        <dbReference type="SAM" id="MobiDB-lite"/>
    </source>
</evidence>
<feature type="region of interest" description="Disordered" evidence="1">
    <location>
        <begin position="440"/>
        <end position="462"/>
    </location>
</feature>
<dbReference type="KEGG" id="mng:MNEG_2877"/>
<dbReference type="AlphaFoldDB" id="A0A0D2NJQ6"/>
<keyword evidence="4" id="KW-1185">Reference proteome</keyword>
<dbReference type="RefSeq" id="XP_013904105.1">
    <property type="nucleotide sequence ID" value="XM_014048651.1"/>
</dbReference>
<gene>
    <name evidence="3" type="ORF">MNEG_2877</name>
</gene>
<evidence type="ECO:0000256" key="2">
    <source>
        <dbReference type="SAM" id="Phobius"/>
    </source>
</evidence>
<feature type="region of interest" description="Disordered" evidence="1">
    <location>
        <begin position="257"/>
        <end position="278"/>
    </location>
</feature>
<reference evidence="3 4" key="1">
    <citation type="journal article" date="2013" name="BMC Genomics">
        <title>Reconstruction of the lipid metabolism for the microalga Monoraphidium neglectum from its genome sequence reveals characteristics suitable for biofuel production.</title>
        <authorList>
            <person name="Bogen C."/>
            <person name="Al-Dilaimi A."/>
            <person name="Albersmeier A."/>
            <person name="Wichmann J."/>
            <person name="Grundmann M."/>
            <person name="Rupp O."/>
            <person name="Lauersen K.J."/>
            <person name="Blifernez-Klassen O."/>
            <person name="Kalinowski J."/>
            <person name="Goesmann A."/>
            <person name="Mussgnug J.H."/>
            <person name="Kruse O."/>
        </authorList>
    </citation>
    <scope>NUCLEOTIDE SEQUENCE [LARGE SCALE GENOMIC DNA]</scope>
    <source>
        <strain evidence="3 4">SAG 48.87</strain>
    </source>
</reference>
<keyword evidence="2" id="KW-1133">Transmembrane helix</keyword>
<keyword evidence="2" id="KW-0812">Transmembrane</keyword>
<sequence>MEDMVQSEGGTLYELVPAELENGAMEEDARRKVAKDNVAELLGDQFEPDIIDEVREFSAPPWEASDESLDPIEDLEDYALHEFRMPPPEYKAVQDAAQQELAELDQLRGPADPKLAARVAQRRALVQGRTAQDVAWLKTKAYHRAMRILRQRRLEREDASAAPEDGEAADVAAPGSRAARLAAKGAPLDVVPAALIDLTPADAAARAAAEAEAAAREAAAGDPRAEAAYARAAAELDSGSGNEDGSEAGGPWWLQQHEEQRQQPRQQQQRGGGFDASWLSPDLRKHPLVLGTLAAALSSALGADVSPPTSSPAAVAAADRASAQLALAHAGGPGAVRRALAAVEAAATAAVPEVARAAWVQEAREAAAERAPQVVEYTEEHTQRLARAKALQRYRAARSGAFWLALLGSAGLGVYRWLRDRRRAARRAAAAAAARAERRAGARAGAGGSRGTSVAGSRAGRASSVASSDAVMPVVLEG</sequence>
<dbReference type="GeneID" id="25735755"/>
<accession>A0A0D2NJQ6</accession>
<protein>
    <submittedName>
        <fullName evidence="3">Uncharacterized protein</fullName>
    </submittedName>
</protein>
<organism evidence="3 4">
    <name type="scientific">Monoraphidium neglectum</name>
    <dbReference type="NCBI Taxonomy" id="145388"/>
    <lineage>
        <taxon>Eukaryota</taxon>
        <taxon>Viridiplantae</taxon>
        <taxon>Chlorophyta</taxon>
        <taxon>core chlorophytes</taxon>
        <taxon>Chlorophyceae</taxon>
        <taxon>CS clade</taxon>
        <taxon>Sphaeropleales</taxon>
        <taxon>Selenastraceae</taxon>
        <taxon>Monoraphidium</taxon>
    </lineage>
</organism>